<dbReference type="Proteomes" id="UP000572817">
    <property type="component" value="Unassembled WGS sequence"/>
</dbReference>
<dbReference type="AlphaFoldDB" id="A0A8H4J6U1"/>
<evidence type="ECO:0000313" key="1">
    <source>
        <dbReference type="EMBL" id="KAF4304860.1"/>
    </source>
</evidence>
<accession>A0A8H4J6U1</accession>
<dbReference type="EMBL" id="WWBZ02000001">
    <property type="protein sequence ID" value="KAF4313009.1"/>
    <property type="molecule type" value="Genomic_DNA"/>
</dbReference>
<comment type="caution">
    <text evidence="2">The sequence shown here is derived from an EMBL/GenBank/DDBJ whole genome shotgun (WGS) entry which is preliminary data.</text>
</comment>
<dbReference type="EMBL" id="WWBZ02000042">
    <property type="protein sequence ID" value="KAF4304860.1"/>
    <property type="molecule type" value="Genomic_DNA"/>
</dbReference>
<evidence type="ECO:0000313" key="3">
    <source>
        <dbReference type="Proteomes" id="UP000572817"/>
    </source>
</evidence>
<organism evidence="2 3">
    <name type="scientific">Botryosphaeria dothidea</name>
    <dbReference type="NCBI Taxonomy" id="55169"/>
    <lineage>
        <taxon>Eukaryota</taxon>
        <taxon>Fungi</taxon>
        <taxon>Dikarya</taxon>
        <taxon>Ascomycota</taxon>
        <taxon>Pezizomycotina</taxon>
        <taxon>Dothideomycetes</taxon>
        <taxon>Dothideomycetes incertae sedis</taxon>
        <taxon>Botryosphaeriales</taxon>
        <taxon>Botryosphaeriaceae</taxon>
        <taxon>Botryosphaeria</taxon>
    </lineage>
</organism>
<proteinExistence type="predicted"/>
<evidence type="ECO:0008006" key="4">
    <source>
        <dbReference type="Google" id="ProtNLM"/>
    </source>
</evidence>
<sequence length="117" mass="12928">MADPFSTAAAAISLIDIAIKAAREVGSLVSTMHNAPDEILRINGQVALFESLMRQIQNLQLTYSHSTLREQNQNAFRLKCSALQQSAKDLQDLRKRLGALIHKSDPSATRILEKNQA</sequence>
<name>A0A8H4J6U1_9PEZI</name>
<evidence type="ECO:0000313" key="2">
    <source>
        <dbReference type="EMBL" id="KAF4313009.1"/>
    </source>
</evidence>
<keyword evidence="3" id="KW-1185">Reference proteome</keyword>
<protein>
    <recommendedName>
        <fullName evidence="4">Fungal N-terminal domain-containing protein</fullName>
    </recommendedName>
</protein>
<reference evidence="2 3" key="1">
    <citation type="submission" date="2020-04" db="EMBL/GenBank/DDBJ databases">
        <title>Genome Assembly and Annotation of Botryosphaeria dothidea sdau 11-99, a Latent Pathogen of Apple Fruit Ring Rot in China.</title>
        <authorList>
            <person name="Yu C."/>
            <person name="Diao Y."/>
            <person name="Lu Q."/>
            <person name="Zhao J."/>
            <person name="Cui S."/>
            <person name="Peng C."/>
            <person name="He B."/>
            <person name="Liu H."/>
        </authorList>
    </citation>
    <scope>NUCLEOTIDE SEQUENCE [LARGE SCALE GENOMIC DNA]</scope>
    <source>
        <strain evidence="3">sdau11-99</strain>
        <strain evidence="2">Sdau11-99</strain>
    </source>
</reference>
<gene>
    <name evidence="2" type="ORF">GTA08_BOTSDO00470</name>
    <name evidence="1" type="ORF">GTA08_BOTSDO14196</name>
</gene>